<evidence type="ECO:0000313" key="2">
    <source>
        <dbReference type="Proteomes" id="UP001187734"/>
    </source>
</evidence>
<sequence length="148" mass="16439">MPILRRPSNHCVSAQLCPLAALSLNAQLISGPRFKTTVTAGTVKGVVGGIGGVQTSRTVSTNEDDQYHRGRSPLQRLKSYPKRPLTVSDLTSGAWYELQYRYTLTRLPEVIDYTLHNPLALQLIKRFSSNHFNTITNTLGHQALYLTS</sequence>
<dbReference type="Proteomes" id="UP001187734">
    <property type="component" value="Unassembled WGS sequence"/>
</dbReference>
<dbReference type="EMBL" id="ONZP01000758">
    <property type="protein sequence ID" value="SPJ90398.1"/>
    <property type="molecule type" value="Genomic_DNA"/>
</dbReference>
<protein>
    <submittedName>
        <fullName evidence="1">Uncharacterized protein</fullName>
    </submittedName>
</protein>
<evidence type="ECO:0000313" key="1">
    <source>
        <dbReference type="EMBL" id="SPJ90398.1"/>
    </source>
</evidence>
<gene>
    <name evidence="1" type="ORF">FTOL_13279</name>
</gene>
<reference evidence="1" key="1">
    <citation type="submission" date="2018-03" db="EMBL/GenBank/DDBJ databases">
        <authorList>
            <person name="Guldener U."/>
        </authorList>
    </citation>
    <scope>NUCLEOTIDE SEQUENCE</scope>
</reference>
<keyword evidence="2" id="KW-1185">Reference proteome</keyword>
<dbReference type="AlphaFoldDB" id="A0AAE8MMB6"/>
<comment type="caution">
    <text evidence="1">The sequence shown here is derived from an EMBL/GenBank/DDBJ whole genome shotgun (WGS) entry which is preliminary data.</text>
</comment>
<name>A0AAE8MMB6_9HYPO</name>
<organism evidence="1 2">
    <name type="scientific">Fusarium torulosum</name>
    <dbReference type="NCBI Taxonomy" id="33205"/>
    <lineage>
        <taxon>Eukaryota</taxon>
        <taxon>Fungi</taxon>
        <taxon>Dikarya</taxon>
        <taxon>Ascomycota</taxon>
        <taxon>Pezizomycotina</taxon>
        <taxon>Sordariomycetes</taxon>
        <taxon>Hypocreomycetidae</taxon>
        <taxon>Hypocreales</taxon>
        <taxon>Nectriaceae</taxon>
        <taxon>Fusarium</taxon>
    </lineage>
</organism>
<dbReference type="Pfam" id="PF09810">
    <property type="entry name" value="Exo5"/>
    <property type="match status" value="1"/>
</dbReference>
<proteinExistence type="predicted"/>
<dbReference type="GO" id="GO:0045145">
    <property type="term" value="F:single-stranded DNA 5'-3' DNA exonuclease activity"/>
    <property type="evidence" value="ECO:0007669"/>
    <property type="project" value="InterPro"/>
</dbReference>
<dbReference type="InterPro" id="IPR019190">
    <property type="entry name" value="EXOV"/>
</dbReference>
<accession>A0AAE8MMB6</accession>